<organism evidence="2 3">
    <name type="scientific">Saccharopolyspora karakumensis</name>
    <dbReference type="NCBI Taxonomy" id="2530386"/>
    <lineage>
        <taxon>Bacteria</taxon>
        <taxon>Bacillati</taxon>
        <taxon>Actinomycetota</taxon>
        <taxon>Actinomycetes</taxon>
        <taxon>Pseudonocardiales</taxon>
        <taxon>Pseudonocardiaceae</taxon>
        <taxon>Saccharopolyspora</taxon>
    </lineage>
</organism>
<evidence type="ECO:0000313" key="3">
    <source>
        <dbReference type="Proteomes" id="UP000294723"/>
    </source>
</evidence>
<dbReference type="InterPro" id="IPR023631">
    <property type="entry name" value="Amidase_dom"/>
</dbReference>
<dbReference type="SUPFAM" id="SSF75304">
    <property type="entry name" value="Amidase signature (AS) enzymes"/>
    <property type="match status" value="1"/>
</dbReference>
<reference evidence="2 3" key="1">
    <citation type="submission" date="2019-03" db="EMBL/GenBank/DDBJ databases">
        <title>Draft genome sequences of novel Actinobacteria.</title>
        <authorList>
            <person name="Sahin N."/>
            <person name="Ay H."/>
            <person name="Saygin H."/>
        </authorList>
    </citation>
    <scope>NUCLEOTIDE SEQUENCE [LARGE SCALE GENOMIC DNA]</scope>
    <source>
        <strain evidence="2 3">5K548</strain>
    </source>
</reference>
<dbReference type="NCBIfam" id="NF004816">
    <property type="entry name" value="PRK06170.1"/>
    <property type="match status" value="1"/>
</dbReference>
<dbReference type="AlphaFoldDB" id="A0A4R5B8G1"/>
<protein>
    <submittedName>
        <fullName evidence="2">Amidase</fullName>
        <ecNumber evidence="2">3.5.1.4</ecNumber>
    </submittedName>
</protein>
<feature type="domain" description="Amidase" evidence="1">
    <location>
        <begin position="24"/>
        <end position="464"/>
    </location>
</feature>
<evidence type="ECO:0000313" key="2">
    <source>
        <dbReference type="EMBL" id="TDD82568.1"/>
    </source>
</evidence>
<name>A0A4R5B8G1_9PSEU</name>
<dbReference type="RefSeq" id="WP_132686115.1">
    <property type="nucleotide sequence ID" value="NZ_SMLA01000063.1"/>
</dbReference>
<keyword evidence="2" id="KW-0378">Hydrolase</keyword>
<comment type="caution">
    <text evidence="2">The sequence shown here is derived from an EMBL/GenBank/DDBJ whole genome shotgun (WGS) entry which is preliminary data.</text>
</comment>
<accession>A0A4R5B8G1</accession>
<dbReference type="PANTHER" id="PTHR43372:SF4">
    <property type="entry name" value="FATTY-ACID AMIDE HYDROLASE 2"/>
    <property type="match status" value="1"/>
</dbReference>
<dbReference type="PIRSF" id="PIRSF001221">
    <property type="entry name" value="Amidase_fungi"/>
    <property type="match status" value="1"/>
</dbReference>
<dbReference type="Pfam" id="PF01425">
    <property type="entry name" value="Amidase"/>
    <property type="match status" value="1"/>
</dbReference>
<dbReference type="EC" id="3.5.1.4" evidence="2"/>
<dbReference type="EMBL" id="SMLA01000063">
    <property type="protein sequence ID" value="TDD82568.1"/>
    <property type="molecule type" value="Genomic_DNA"/>
</dbReference>
<proteinExistence type="predicted"/>
<gene>
    <name evidence="2" type="ORF">E1202_27075</name>
</gene>
<evidence type="ECO:0000259" key="1">
    <source>
        <dbReference type="Pfam" id="PF01425"/>
    </source>
</evidence>
<dbReference type="GO" id="GO:0004040">
    <property type="term" value="F:amidase activity"/>
    <property type="evidence" value="ECO:0007669"/>
    <property type="project" value="UniProtKB-EC"/>
</dbReference>
<dbReference type="InterPro" id="IPR052739">
    <property type="entry name" value="FAAH2"/>
</dbReference>
<dbReference type="PROSITE" id="PS00571">
    <property type="entry name" value="AMIDASES"/>
    <property type="match status" value="1"/>
</dbReference>
<sequence length="492" mass="52366">MDENYRSAGELAAALRAGEVSSAELTEAAIAGIGRHDGEINAICVPDFERAREAAHHADQALGRGEDRPLLGVPVTVKECYDVAGMPTTWGMPQHRDFVPAEDAVQVSRLKAAGAVVLGKTNVPLGLQDLQTFNEIYGTTTNPWNHTRTAGGSSGGSAAALASGFGALSIGSDLAGSLRTPAHFCGVYAHKPTLGLAATRGMVPPPGPALPVDHDLAVVGPMARTARDLTILLDVMAGPDPLTLGKAHRLSLPPSRHDRLSDFRVLVLDEHPFIAIGAAVRAGVNRVADALAAGGARVERRTPLLPDLAEAATLYAQLLFSGSVARFPIDAYEQLRARAAALSADDQSLDAARLRGMVLSHRDWIEVNNRRELHRHGWRQVFGEFDAVVCPITPTPAFPHDRTPNPLDRRLDIDGVEHPYFDQLVWAGLATMPGLPATAIPAGRSAEGLPVGVQLIGPAHEDRTPLRLAELLEEHLGGFQPPNRAEMGQSPR</sequence>
<dbReference type="InterPro" id="IPR036928">
    <property type="entry name" value="AS_sf"/>
</dbReference>
<dbReference type="Proteomes" id="UP000294723">
    <property type="component" value="Unassembled WGS sequence"/>
</dbReference>
<keyword evidence="3" id="KW-1185">Reference proteome</keyword>
<dbReference type="GO" id="GO:0012505">
    <property type="term" value="C:endomembrane system"/>
    <property type="evidence" value="ECO:0007669"/>
    <property type="project" value="TreeGrafter"/>
</dbReference>
<dbReference type="Gene3D" id="3.90.1300.10">
    <property type="entry name" value="Amidase signature (AS) domain"/>
    <property type="match status" value="1"/>
</dbReference>
<dbReference type="InterPro" id="IPR020556">
    <property type="entry name" value="Amidase_CS"/>
</dbReference>
<dbReference type="PANTHER" id="PTHR43372">
    <property type="entry name" value="FATTY-ACID AMIDE HYDROLASE"/>
    <property type="match status" value="1"/>
</dbReference>